<accession>A0ABS8DI84</accession>
<evidence type="ECO:0000313" key="3">
    <source>
        <dbReference type="EMBL" id="MCB7387782.1"/>
    </source>
</evidence>
<dbReference type="Gene3D" id="3.10.180.10">
    <property type="entry name" value="2,3-Dihydroxybiphenyl 1,2-Dioxygenase, domain 1"/>
    <property type="match status" value="1"/>
</dbReference>
<dbReference type="CDD" id="cd08364">
    <property type="entry name" value="FosX"/>
    <property type="match status" value="1"/>
</dbReference>
<protein>
    <submittedName>
        <fullName evidence="3">FosX/FosE/FosI family fosfomycin resistance hydrolase</fullName>
    </submittedName>
</protein>
<dbReference type="InterPro" id="IPR037523">
    <property type="entry name" value="VOC_core"/>
</dbReference>
<dbReference type="PANTHER" id="PTHR36113:SF6">
    <property type="entry name" value="FOSFOMYCIN RESISTANCE PROTEIN FOSX"/>
    <property type="match status" value="1"/>
</dbReference>
<dbReference type="InterPro" id="IPR029068">
    <property type="entry name" value="Glyas_Bleomycin-R_OHBP_Dase"/>
</dbReference>
<evidence type="ECO:0000313" key="4">
    <source>
        <dbReference type="Proteomes" id="UP001299546"/>
    </source>
</evidence>
<dbReference type="Pfam" id="PF00903">
    <property type="entry name" value="Glyoxalase"/>
    <property type="match status" value="1"/>
</dbReference>
<keyword evidence="4" id="KW-1185">Reference proteome</keyword>
<dbReference type="InterPro" id="IPR051332">
    <property type="entry name" value="Fosfomycin_Res_Enzymes"/>
</dbReference>
<evidence type="ECO:0000256" key="1">
    <source>
        <dbReference type="ARBA" id="ARBA00022723"/>
    </source>
</evidence>
<comment type="caution">
    <text evidence="3">The sequence shown here is derived from an EMBL/GenBank/DDBJ whole genome shotgun (WGS) entry which is preliminary data.</text>
</comment>
<name>A0ABS8DI84_9FIRM</name>
<organism evidence="3 4">
    <name type="scientific">Bariatricus massiliensis</name>
    <dbReference type="NCBI Taxonomy" id="1745713"/>
    <lineage>
        <taxon>Bacteria</taxon>
        <taxon>Bacillati</taxon>
        <taxon>Bacillota</taxon>
        <taxon>Clostridia</taxon>
        <taxon>Lachnospirales</taxon>
        <taxon>Lachnospiraceae</taxon>
        <taxon>Bariatricus</taxon>
    </lineage>
</organism>
<keyword evidence="1" id="KW-0479">Metal-binding</keyword>
<dbReference type="RefSeq" id="WP_066734910.1">
    <property type="nucleotide sequence ID" value="NZ_JAJCIQ010000007.1"/>
</dbReference>
<sequence>MISGINHLTFIVKDLTRSSVFFEEIFDAEEVYSSGDYTFSIAREKFFVIGNLWISLMEGEPLTEKSYNHIAFQIDENEVEHYIKRIQSVGVELLPGRPRVEGEGQSIYFYDFDNHLFELHTGTLKERLTRYSQQK</sequence>
<dbReference type="GO" id="GO:0016787">
    <property type="term" value="F:hydrolase activity"/>
    <property type="evidence" value="ECO:0007669"/>
    <property type="project" value="UniProtKB-KW"/>
</dbReference>
<proteinExistence type="predicted"/>
<dbReference type="NCBIfam" id="NF000222">
    <property type="entry name" value="FosX"/>
    <property type="match status" value="1"/>
</dbReference>
<dbReference type="EMBL" id="JAJCIS010000006">
    <property type="protein sequence ID" value="MCB7387782.1"/>
    <property type="molecule type" value="Genomic_DNA"/>
</dbReference>
<dbReference type="InterPro" id="IPR037434">
    <property type="entry name" value="FosX"/>
</dbReference>
<dbReference type="SUPFAM" id="SSF54593">
    <property type="entry name" value="Glyoxalase/Bleomycin resistance protein/Dihydroxybiphenyl dioxygenase"/>
    <property type="match status" value="1"/>
</dbReference>
<reference evidence="3 4" key="1">
    <citation type="submission" date="2021-10" db="EMBL/GenBank/DDBJ databases">
        <title>Collection of gut derived symbiotic bacterial strains cultured from healthy donors.</title>
        <authorList>
            <person name="Lin H."/>
            <person name="Littmann E."/>
            <person name="Kohout C."/>
            <person name="Pamer E.G."/>
        </authorList>
    </citation>
    <scope>NUCLEOTIDE SEQUENCE [LARGE SCALE GENOMIC DNA]</scope>
    <source>
        <strain evidence="3 4">DFI.1.165</strain>
    </source>
</reference>
<keyword evidence="3" id="KW-0378">Hydrolase</keyword>
<dbReference type="PANTHER" id="PTHR36113">
    <property type="entry name" value="LYASE, PUTATIVE-RELATED-RELATED"/>
    <property type="match status" value="1"/>
</dbReference>
<evidence type="ECO:0000259" key="2">
    <source>
        <dbReference type="PROSITE" id="PS51819"/>
    </source>
</evidence>
<dbReference type="Proteomes" id="UP001299546">
    <property type="component" value="Unassembled WGS sequence"/>
</dbReference>
<dbReference type="InterPro" id="IPR004360">
    <property type="entry name" value="Glyas_Fos-R_dOase_dom"/>
</dbReference>
<gene>
    <name evidence="3" type="primary">fosX</name>
    <name evidence="3" type="ORF">LIZ65_10830</name>
</gene>
<feature type="domain" description="VOC" evidence="2">
    <location>
        <begin position="4"/>
        <end position="122"/>
    </location>
</feature>
<dbReference type="PROSITE" id="PS51819">
    <property type="entry name" value="VOC"/>
    <property type="match status" value="1"/>
</dbReference>